<evidence type="ECO:0000313" key="2">
    <source>
        <dbReference type="EMBL" id="ASJ16546.1"/>
    </source>
</evidence>
<dbReference type="Proteomes" id="UP000093069">
    <property type="component" value="Chromosome I"/>
</dbReference>
<keyword evidence="5" id="KW-1185">Reference proteome</keyword>
<dbReference type="Proteomes" id="UP000250189">
    <property type="component" value="Chromosome"/>
</dbReference>
<dbReference type="GO" id="GO:0005524">
    <property type="term" value="F:ATP binding"/>
    <property type="evidence" value="ECO:0007669"/>
    <property type="project" value="InterPro"/>
</dbReference>
<dbReference type="Gene3D" id="1.10.8.60">
    <property type="match status" value="1"/>
</dbReference>
<name>A0A160VRJ2_9EURY</name>
<dbReference type="InterPro" id="IPR027417">
    <property type="entry name" value="P-loop_NTPase"/>
</dbReference>
<dbReference type="SUPFAM" id="SSF52540">
    <property type="entry name" value="P-loop containing nucleoside triphosphate hydrolases"/>
    <property type="match status" value="1"/>
</dbReference>
<evidence type="ECO:0000313" key="3">
    <source>
        <dbReference type="EMBL" id="CUX77545.1"/>
    </source>
</evidence>
<dbReference type="EMBL" id="CP015193">
    <property type="protein sequence ID" value="ASJ16546.1"/>
    <property type="molecule type" value="Genomic_DNA"/>
</dbReference>
<dbReference type="RefSeq" id="WP_068576928.1">
    <property type="nucleotide sequence ID" value="NZ_CP015193.1"/>
</dbReference>
<proteinExistence type="predicted"/>
<dbReference type="InterPro" id="IPR003593">
    <property type="entry name" value="AAA+_ATPase"/>
</dbReference>
<protein>
    <recommendedName>
        <fullName evidence="1">AAA+ ATPase domain-containing protein</fullName>
    </recommendedName>
</protein>
<sequence>MFSTRPIRNEKDLFGKGHREAVRKLNKAVEEGDFAAILGPRRVGKTSVINVFLNKYGSKYKYLYYDLAFGMGREAISYTELTPVMSNISEEDLDYSATLSLGIVKMDIRPKKAVEFQNAFLNLLRFLNKRGEEVVIIFDEAQVLPRFAPLNMLGMLQTISDGFENVTVVLSGSMPGLLERILNPSEDKPFFARYVEKIHVSRWKLGESVKYLKRGLAKIGYTEDELIEAATELSNVPGFLAYYGRLRINGKSHNRALLATVEYAVKLWKLDIKNFIRVYKSPAYVVALKKVARGPSFGVTTEEILAEVTSLTGISERRAKSVLRNLVDGGLLIKPKRGIYQIPEKPLRKAILELQDKEVYNL</sequence>
<reference evidence="2 5" key="3">
    <citation type="submission" date="2016-04" db="EMBL/GenBank/DDBJ databases">
        <title>Complete genome sequence of Thermococcus chitonophagus type strain GC74.</title>
        <authorList>
            <person name="Oger P.M."/>
        </authorList>
    </citation>
    <scope>NUCLEOTIDE SEQUENCE [LARGE SCALE GENOMIC DNA]</scope>
    <source>
        <strain evidence="2 5">GC74</strain>
    </source>
</reference>
<organism evidence="3 4">
    <name type="scientific">Thermococcus chitonophagus</name>
    <dbReference type="NCBI Taxonomy" id="54262"/>
    <lineage>
        <taxon>Archaea</taxon>
        <taxon>Methanobacteriati</taxon>
        <taxon>Methanobacteriota</taxon>
        <taxon>Thermococci</taxon>
        <taxon>Thermococcales</taxon>
        <taxon>Thermococcaceae</taxon>
        <taxon>Thermococcus</taxon>
    </lineage>
</organism>
<dbReference type="EMBL" id="LN999010">
    <property type="protein sequence ID" value="CUX77545.1"/>
    <property type="molecule type" value="Genomic_DNA"/>
</dbReference>
<dbReference type="PANTHER" id="PTHR34301:SF8">
    <property type="entry name" value="ATPASE DOMAIN-CONTAINING PROTEIN"/>
    <property type="match status" value="1"/>
</dbReference>
<dbReference type="Gene3D" id="3.40.50.300">
    <property type="entry name" value="P-loop containing nucleotide triphosphate hydrolases"/>
    <property type="match status" value="1"/>
</dbReference>
<dbReference type="SMART" id="SM00382">
    <property type="entry name" value="AAA"/>
    <property type="match status" value="1"/>
</dbReference>
<dbReference type="OrthoDB" id="132045at2157"/>
<dbReference type="STRING" id="54262.CHITON_0766"/>
<dbReference type="PANTHER" id="PTHR34301">
    <property type="entry name" value="DNA-BINDING PROTEIN-RELATED"/>
    <property type="match status" value="1"/>
</dbReference>
<evidence type="ECO:0000313" key="4">
    <source>
        <dbReference type="Proteomes" id="UP000093069"/>
    </source>
</evidence>
<gene>
    <name evidence="2" type="ORF">A3L04_05390</name>
    <name evidence="3" type="ORF">CHITON_0766</name>
</gene>
<accession>A0A160VRJ2</accession>
<dbReference type="InterPro" id="IPR011579">
    <property type="entry name" value="ATPase_dom"/>
</dbReference>
<reference evidence="3" key="2">
    <citation type="submission" date="2016-01" db="EMBL/GenBank/DDBJ databases">
        <authorList>
            <person name="Oliw E.H."/>
        </authorList>
    </citation>
    <scope>NUCLEOTIDE SEQUENCE</scope>
    <source>
        <strain evidence="3">1</strain>
    </source>
</reference>
<evidence type="ECO:0000259" key="1">
    <source>
        <dbReference type="SMART" id="SM00382"/>
    </source>
</evidence>
<dbReference type="Pfam" id="PF01637">
    <property type="entry name" value="ATPase_2"/>
    <property type="match status" value="1"/>
</dbReference>
<reference evidence="4" key="1">
    <citation type="submission" date="2016-01" db="EMBL/GenBank/DDBJ databases">
        <authorList>
            <person name="Vorgias C.E."/>
        </authorList>
    </citation>
    <scope>NUCLEOTIDE SEQUENCE [LARGE SCALE GENOMIC DNA]</scope>
</reference>
<dbReference type="AlphaFoldDB" id="A0A160VRJ2"/>
<dbReference type="GeneID" id="33321988"/>
<dbReference type="KEGG" id="tch:CHITON_0766"/>
<feature type="domain" description="AAA+ ATPase" evidence="1">
    <location>
        <begin position="31"/>
        <end position="196"/>
    </location>
</feature>
<evidence type="ECO:0000313" key="5">
    <source>
        <dbReference type="Proteomes" id="UP000250189"/>
    </source>
</evidence>